<feature type="region of interest" description="Disordered" evidence="1">
    <location>
        <begin position="1"/>
        <end position="26"/>
    </location>
</feature>
<organism evidence="2 3">
    <name type="scientific">Polyplax serrata</name>
    <name type="common">Common mouse louse</name>
    <dbReference type="NCBI Taxonomy" id="468196"/>
    <lineage>
        <taxon>Eukaryota</taxon>
        <taxon>Metazoa</taxon>
        <taxon>Ecdysozoa</taxon>
        <taxon>Arthropoda</taxon>
        <taxon>Hexapoda</taxon>
        <taxon>Insecta</taxon>
        <taxon>Pterygota</taxon>
        <taxon>Neoptera</taxon>
        <taxon>Paraneoptera</taxon>
        <taxon>Psocodea</taxon>
        <taxon>Troctomorpha</taxon>
        <taxon>Phthiraptera</taxon>
        <taxon>Anoplura</taxon>
        <taxon>Polyplacidae</taxon>
        <taxon>Polyplax</taxon>
    </lineage>
</organism>
<proteinExistence type="predicted"/>
<gene>
    <name evidence="2" type="ORF">RUM44_007247</name>
</gene>
<dbReference type="EMBL" id="JAWJWF010000005">
    <property type="protein sequence ID" value="KAK6632216.1"/>
    <property type="molecule type" value="Genomic_DNA"/>
</dbReference>
<name>A0ABR1B055_POLSC</name>
<accession>A0ABR1B055</accession>
<reference evidence="2 3" key="1">
    <citation type="submission" date="2023-09" db="EMBL/GenBank/DDBJ databases">
        <title>Genomes of two closely related lineages of the louse Polyplax serrata with different host specificities.</title>
        <authorList>
            <person name="Martinu J."/>
            <person name="Tarabai H."/>
            <person name="Stefka J."/>
            <person name="Hypsa V."/>
        </authorList>
    </citation>
    <scope>NUCLEOTIDE SEQUENCE [LARGE SCALE GENOMIC DNA]</scope>
    <source>
        <strain evidence="2">98ZLc_SE</strain>
    </source>
</reference>
<sequence length="128" mass="14655">MVEESRRIRSRSRGLETTKDLDREPKPVGIYKDKYEWAGSQEAGDCSLLIKHVTIDFDDGEWECQVTASEFTAQDALTSTPVRLVVRAKNGNGNCLKEIIKRKESDVGDEIMRLKNDNYYSPSDNLRR</sequence>
<evidence type="ECO:0000313" key="3">
    <source>
        <dbReference type="Proteomes" id="UP001359485"/>
    </source>
</evidence>
<evidence type="ECO:0000313" key="2">
    <source>
        <dbReference type="EMBL" id="KAK6632216.1"/>
    </source>
</evidence>
<dbReference type="Gene3D" id="2.60.40.10">
    <property type="entry name" value="Immunoglobulins"/>
    <property type="match status" value="1"/>
</dbReference>
<evidence type="ECO:0000256" key="1">
    <source>
        <dbReference type="SAM" id="MobiDB-lite"/>
    </source>
</evidence>
<keyword evidence="3" id="KW-1185">Reference proteome</keyword>
<protein>
    <submittedName>
        <fullName evidence="2">Uncharacterized protein</fullName>
    </submittedName>
</protein>
<dbReference type="Proteomes" id="UP001359485">
    <property type="component" value="Unassembled WGS sequence"/>
</dbReference>
<comment type="caution">
    <text evidence="2">The sequence shown here is derived from an EMBL/GenBank/DDBJ whole genome shotgun (WGS) entry which is preliminary data.</text>
</comment>
<dbReference type="InterPro" id="IPR013783">
    <property type="entry name" value="Ig-like_fold"/>
</dbReference>